<keyword evidence="2" id="KW-1185">Reference proteome</keyword>
<proteinExistence type="predicted"/>
<organism evidence="1 2">
    <name type="scientific">Microlunatus panaciterrae</name>
    <dbReference type="NCBI Taxonomy" id="400768"/>
    <lineage>
        <taxon>Bacteria</taxon>
        <taxon>Bacillati</taxon>
        <taxon>Actinomycetota</taxon>
        <taxon>Actinomycetes</taxon>
        <taxon>Propionibacteriales</taxon>
        <taxon>Propionibacteriaceae</taxon>
        <taxon>Microlunatus</taxon>
    </lineage>
</organism>
<dbReference type="RefSeq" id="WP_204916591.1">
    <property type="nucleotide sequence ID" value="NZ_BAAAQP010000011.1"/>
</dbReference>
<evidence type="ECO:0000313" key="1">
    <source>
        <dbReference type="EMBL" id="MBM7797969.1"/>
    </source>
</evidence>
<reference evidence="1 2" key="1">
    <citation type="submission" date="2021-01" db="EMBL/GenBank/DDBJ databases">
        <title>Sequencing the genomes of 1000 actinobacteria strains.</title>
        <authorList>
            <person name="Klenk H.-P."/>
        </authorList>
    </citation>
    <scope>NUCLEOTIDE SEQUENCE [LARGE SCALE GENOMIC DNA]</scope>
    <source>
        <strain evidence="1 2">DSM 18662</strain>
    </source>
</reference>
<dbReference type="Proteomes" id="UP000704762">
    <property type="component" value="Unassembled WGS sequence"/>
</dbReference>
<accession>A0ABS2RG28</accession>
<gene>
    <name evidence="1" type="ORF">JOE57_000890</name>
</gene>
<comment type="caution">
    <text evidence="1">The sequence shown here is derived from an EMBL/GenBank/DDBJ whole genome shotgun (WGS) entry which is preliminary data.</text>
</comment>
<name>A0ABS2RG28_9ACTN</name>
<dbReference type="EMBL" id="JAFBCF010000001">
    <property type="protein sequence ID" value="MBM7797969.1"/>
    <property type="molecule type" value="Genomic_DNA"/>
</dbReference>
<sequence length="108" mass="11803">MAVYPGIEDPLGRAIVAAGENLRRADVGIDPAELEHSPEVLDSVHFAIGVTEVDAPPGVQRLLQGYTAESVALGAMIRAANEEPQLTEAEIHRVKEIFEFLLNNIFRR</sequence>
<evidence type="ECO:0000313" key="2">
    <source>
        <dbReference type="Proteomes" id="UP000704762"/>
    </source>
</evidence>
<protein>
    <submittedName>
        <fullName evidence="1">Uncharacterized protein</fullName>
    </submittedName>
</protein>